<dbReference type="WBParaSite" id="GPUH_0000543401-mRNA-1">
    <property type="protein sequence ID" value="GPUH_0000543401-mRNA-1"/>
    <property type="gene ID" value="GPUH_0000543401"/>
</dbReference>
<dbReference type="Proteomes" id="UP000271098">
    <property type="component" value="Unassembled WGS sequence"/>
</dbReference>
<name>A0A183D9N6_9BILA</name>
<evidence type="ECO:0000313" key="3">
    <source>
        <dbReference type="WBParaSite" id="GPUH_0000543401-mRNA-1"/>
    </source>
</evidence>
<dbReference type="OrthoDB" id="5810437at2759"/>
<proteinExistence type="predicted"/>
<dbReference type="AlphaFoldDB" id="A0A183D9N6"/>
<sequence length="158" mass="17498">MDFKNSKVGNKTLPTNHHEAILKLYALWLNLESGHARNRSTFQLFGKAAESGAFEKSSDKITRSLGKLIKDGETPEFVGKAVVALATDPYVMKKTGRTLIAADLGIDYKFRDIDGRQPDSLRGFKMLLGQVGLANIGAYFPAWLRVPGWLMTAIKSRL</sequence>
<reference evidence="3" key="1">
    <citation type="submission" date="2016-06" db="UniProtKB">
        <authorList>
            <consortium name="WormBaseParasite"/>
        </authorList>
    </citation>
    <scope>IDENTIFICATION</scope>
</reference>
<organism evidence="3">
    <name type="scientific">Gongylonema pulchrum</name>
    <dbReference type="NCBI Taxonomy" id="637853"/>
    <lineage>
        <taxon>Eukaryota</taxon>
        <taxon>Metazoa</taxon>
        <taxon>Ecdysozoa</taxon>
        <taxon>Nematoda</taxon>
        <taxon>Chromadorea</taxon>
        <taxon>Rhabditida</taxon>
        <taxon>Spirurina</taxon>
        <taxon>Spiruromorpha</taxon>
        <taxon>Spiruroidea</taxon>
        <taxon>Gongylonematidae</taxon>
        <taxon>Gongylonema</taxon>
    </lineage>
</organism>
<accession>A0A183D9N6</accession>
<gene>
    <name evidence="1" type="ORF">GPUH_LOCUS5427</name>
</gene>
<dbReference type="EMBL" id="UYRT01011532">
    <property type="protein sequence ID" value="VDK50746.1"/>
    <property type="molecule type" value="Genomic_DNA"/>
</dbReference>
<evidence type="ECO:0000313" key="2">
    <source>
        <dbReference type="Proteomes" id="UP000271098"/>
    </source>
</evidence>
<protein>
    <submittedName>
        <fullName evidence="3">Oxidoreductase</fullName>
    </submittedName>
</protein>
<keyword evidence="2" id="KW-1185">Reference proteome</keyword>
<dbReference type="PANTHER" id="PTHR44147">
    <property type="entry name" value="DEHYDROGENASE/REDUCTASE SDR FAMILY MEMBER 1"/>
    <property type="match status" value="1"/>
</dbReference>
<dbReference type="PANTHER" id="PTHR44147:SF2">
    <property type="entry name" value="DEHYDROGENASE_REDUCTASE SDR FAMILY MEMBER 1"/>
    <property type="match status" value="1"/>
</dbReference>
<reference evidence="1 2" key="2">
    <citation type="submission" date="2018-11" db="EMBL/GenBank/DDBJ databases">
        <authorList>
            <consortium name="Pathogen Informatics"/>
        </authorList>
    </citation>
    <scope>NUCLEOTIDE SEQUENCE [LARGE SCALE GENOMIC DNA]</scope>
</reference>
<evidence type="ECO:0000313" key="1">
    <source>
        <dbReference type="EMBL" id="VDK50746.1"/>
    </source>
</evidence>